<evidence type="ECO:0008006" key="3">
    <source>
        <dbReference type="Google" id="ProtNLM"/>
    </source>
</evidence>
<keyword evidence="2" id="KW-1185">Reference proteome</keyword>
<reference evidence="1 2" key="1">
    <citation type="submission" date="2016-10" db="EMBL/GenBank/DDBJ databases">
        <title>Draft genome sequences of four alkaliphilic bacteria belonging to the Anaerobacillus genus.</title>
        <authorList>
            <person name="Bassil N.M."/>
            <person name="Lloyd J.R."/>
        </authorList>
    </citation>
    <scope>NUCLEOTIDE SEQUENCE [LARGE SCALE GENOMIC DNA]</scope>
    <source>
        <strain evidence="1 2">DSM 18345</strain>
    </source>
</reference>
<name>A0A1S2LPR8_9BACI</name>
<dbReference type="Proteomes" id="UP000179524">
    <property type="component" value="Unassembled WGS sequence"/>
</dbReference>
<comment type="caution">
    <text evidence="1">The sequence shown here is derived from an EMBL/GenBank/DDBJ whole genome shotgun (WGS) entry which is preliminary data.</text>
</comment>
<evidence type="ECO:0000313" key="2">
    <source>
        <dbReference type="Proteomes" id="UP000179524"/>
    </source>
</evidence>
<proteinExistence type="predicted"/>
<evidence type="ECO:0000313" key="1">
    <source>
        <dbReference type="EMBL" id="OIJ14344.1"/>
    </source>
</evidence>
<accession>A0A1S2LPR8</accession>
<organism evidence="1 2">
    <name type="scientific">Anaerobacillus alkalilacustris</name>
    <dbReference type="NCBI Taxonomy" id="393763"/>
    <lineage>
        <taxon>Bacteria</taxon>
        <taxon>Bacillati</taxon>
        <taxon>Bacillota</taxon>
        <taxon>Bacilli</taxon>
        <taxon>Bacillales</taxon>
        <taxon>Bacillaceae</taxon>
        <taxon>Anaerobacillus</taxon>
    </lineage>
</organism>
<gene>
    <name evidence="1" type="ORF">BKP37_08330</name>
</gene>
<dbReference type="EMBL" id="MLQR01000020">
    <property type="protein sequence ID" value="OIJ14344.1"/>
    <property type="molecule type" value="Genomic_DNA"/>
</dbReference>
<protein>
    <recommendedName>
        <fullName evidence="3">DNA-binding protein</fullName>
    </recommendedName>
</protein>
<dbReference type="AlphaFoldDB" id="A0A1S2LPR8"/>
<sequence>MRFLSNGAKRFLKLFAKNIKVAMGPGHYHVNGINITCVHCQNDKFEHGKAQLNTAMLSFLNLDFANRSANILTCDRCGFVHWFNKGVNRV</sequence>